<evidence type="ECO:0000259" key="3">
    <source>
        <dbReference type="SMART" id="SM00382"/>
    </source>
</evidence>
<organism evidence="4 5">
    <name type="scientific">Geothrix limicola</name>
    <dbReference type="NCBI Taxonomy" id="2927978"/>
    <lineage>
        <taxon>Bacteria</taxon>
        <taxon>Pseudomonadati</taxon>
        <taxon>Acidobacteriota</taxon>
        <taxon>Holophagae</taxon>
        <taxon>Holophagales</taxon>
        <taxon>Holophagaceae</taxon>
        <taxon>Geothrix</taxon>
    </lineage>
</organism>
<accession>A0ABQ5QD46</accession>
<reference evidence="4 5" key="1">
    <citation type="journal article" date="2023" name="Antonie Van Leeuwenhoek">
        <title>Mesoterricola silvestris gen. nov., sp. nov., Mesoterricola sediminis sp. nov., Geothrix oryzae sp. nov., Geothrix edaphica sp. nov., Geothrix rubra sp. nov., and Geothrix limicola sp. nov., six novel members of Acidobacteriota isolated from soils.</title>
        <authorList>
            <person name="Itoh H."/>
            <person name="Sugisawa Y."/>
            <person name="Mise K."/>
            <person name="Xu Z."/>
            <person name="Kuniyasu M."/>
            <person name="Ushijima N."/>
            <person name="Kawano K."/>
            <person name="Kobayashi E."/>
            <person name="Shiratori Y."/>
            <person name="Masuda Y."/>
            <person name="Senoo K."/>
        </authorList>
    </citation>
    <scope>NUCLEOTIDE SEQUENCE [LARGE SCALE GENOMIC DNA]</scope>
    <source>
        <strain evidence="4 5">Red804</strain>
    </source>
</reference>
<dbReference type="SUPFAM" id="SSF52540">
    <property type="entry name" value="P-loop containing nucleoside triphosphate hydrolases"/>
    <property type="match status" value="1"/>
</dbReference>
<evidence type="ECO:0000313" key="4">
    <source>
        <dbReference type="EMBL" id="GLH72772.1"/>
    </source>
</evidence>
<dbReference type="Pfam" id="PF13245">
    <property type="entry name" value="AAA_19"/>
    <property type="match status" value="1"/>
</dbReference>
<protein>
    <recommendedName>
        <fullName evidence="3">AAA+ ATPase domain-containing protein</fullName>
    </recommendedName>
</protein>
<sequence>MPEPRWIPPVGCFGPRPWQERLEQAREVLGDLGLDPALAALAHRLARLAPEAEEAAFWILLGVLTSEGEGHSRVDLDHPAWPEPLARAMGPWEPLRAALDGPAMASLIGLQDRPLIRTDAAPGLGSGAAWGSTRGDAEDAKRLGGLPSFTAGRWLSSQRLRAAETRVARAVKARLSATRLSEAPCERVIEDPVRLNAEQARAVALALNAPLSLITGRPGTGKTSIVVALLRAIQRQTQPIALDRILLAAPTGKAAQRMGEALRLGLAGLHAPDALDLALRENAPEPMTLHRALGYHPDLGGFRHGPDNPLPADLVLVDEASMIGLELLEGLLEALAPEAKLVLLGDAHQLPSVDAGAAFRELVAGLPEATVTLRESYRMDPRNPKGRHILLQAERIQDPARNAELWGEDGLRRGALNEASGGVWLVEPQAPKRRWMAAFLEHWMQARIWNGEGSAAWRARVLSPLALGPGGWAEVDLARARALLAHFDGFRLLCPVNEGADLVGVDPMNQHLHALALEAAADTLEWQPRFLAGEPVAVRANDPRRGLFNGDQGLVMPVRRGNGTPHLEVLFPRGEGLAAFPLPSIQDGLDHAYAMTVHKSQGSEFKALALVLPPAEHPALTREVLYTALTRAKEEVLLLGAPDAVDAACGRSVARRSGLGEALT</sequence>
<dbReference type="Gene3D" id="3.40.50.300">
    <property type="entry name" value="P-loop containing nucleotide triphosphate hydrolases"/>
    <property type="match status" value="2"/>
</dbReference>
<dbReference type="EMBL" id="BSDE01000002">
    <property type="protein sequence ID" value="GLH72772.1"/>
    <property type="molecule type" value="Genomic_DNA"/>
</dbReference>
<dbReference type="InterPro" id="IPR027417">
    <property type="entry name" value="P-loop_NTPase"/>
</dbReference>
<dbReference type="PANTHER" id="PTHR43788:SF6">
    <property type="entry name" value="DNA HELICASE B"/>
    <property type="match status" value="1"/>
</dbReference>
<dbReference type="InterPro" id="IPR006344">
    <property type="entry name" value="RecD"/>
</dbReference>
<keyword evidence="2" id="KW-0067">ATP-binding</keyword>
<evidence type="ECO:0000256" key="1">
    <source>
        <dbReference type="ARBA" id="ARBA00022741"/>
    </source>
</evidence>
<dbReference type="PANTHER" id="PTHR43788">
    <property type="entry name" value="DNA2/NAM7 HELICASE FAMILY MEMBER"/>
    <property type="match status" value="1"/>
</dbReference>
<dbReference type="InterPro" id="IPR050534">
    <property type="entry name" value="Coronavir_polyprotein_1ab"/>
</dbReference>
<comment type="caution">
    <text evidence="4">The sequence shown here is derived from an EMBL/GenBank/DDBJ whole genome shotgun (WGS) entry which is preliminary data.</text>
</comment>
<keyword evidence="1" id="KW-0547">Nucleotide-binding</keyword>
<evidence type="ECO:0000313" key="5">
    <source>
        <dbReference type="Proteomes" id="UP001165069"/>
    </source>
</evidence>
<dbReference type="RefSeq" id="WP_285571956.1">
    <property type="nucleotide sequence ID" value="NZ_BSDE01000002.1"/>
</dbReference>
<dbReference type="SMART" id="SM00382">
    <property type="entry name" value="AAA"/>
    <property type="match status" value="1"/>
</dbReference>
<name>A0ABQ5QD46_9BACT</name>
<dbReference type="CDD" id="cd18809">
    <property type="entry name" value="SF1_C_RecD"/>
    <property type="match status" value="1"/>
</dbReference>
<dbReference type="Pfam" id="PF13538">
    <property type="entry name" value="UvrD_C_2"/>
    <property type="match status" value="1"/>
</dbReference>
<keyword evidence="5" id="KW-1185">Reference proteome</keyword>
<feature type="domain" description="AAA+ ATPase" evidence="3">
    <location>
        <begin position="208"/>
        <end position="368"/>
    </location>
</feature>
<dbReference type="InterPro" id="IPR027785">
    <property type="entry name" value="UvrD-like_helicase_C"/>
</dbReference>
<evidence type="ECO:0000256" key="2">
    <source>
        <dbReference type="ARBA" id="ARBA00022840"/>
    </source>
</evidence>
<dbReference type="HAMAP" id="MF_01487">
    <property type="entry name" value="RecD"/>
    <property type="match status" value="1"/>
</dbReference>
<gene>
    <name evidence="4" type="ORF">GETHLI_12740</name>
</gene>
<dbReference type="CDD" id="cd17933">
    <property type="entry name" value="DEXSc_RecD-like"/>
    <property type="match status" value="1"/>
</dbReference>
<dbReference type="InterPro" id="IPR003593">
    <property type="entry name" value="AAA+_ATPase"/>
</dbReference>
<proteinExistence type="inferred from homology"/>
<dbReference type="Proteomes" id="UP001165069">
    <property type="component" value="Unassembled WGS sequence"/>
</dbReference>